<protein>
    <submittedName>
        <fullName evidence="1">Uncharacterized protein</fullName>
    </submittedName>
</protein>
<gene>
    <name evidence="1" type="ORF">FHS38_003949</name>
</gene>
<name>A0A7W7LDZ4_STRNE</name>
<reference evidence="1 2" key="1">
    <citation type="submission" date="2020-08" db="EMBL/GenBank/DDBJ databases">
        <title>Genomic Encyclopedia of Type Strains, Phase III (KMG-III): the genomes of soil and plant-associated and newly described type strains.</title>
        <authorList>
            <person name="Whitman W."/>
        </authorList>
    </citation>
    <scope>NUCLEOTIDE SEQUENCE [LARGE SCALE GENOMIC DNA]</scope>
    <source>
        <strain evidence="1 2">CECT 3265</strain>
    </source>
</reference>
<dbReference type="Proteomes" id="UP000556436">
    <property type="component" value="Unassembled WGS sequence"/>
</dbReference>
<dbReference type="EMBL" id="JACHJG010000008">
    <property type="protein sequence ID" value="MBB4887881.1"/>
    <property type="molecule type" value="Genomic_DNA"/>
</dbReference>
<dbReference type="AlphaFoldDB" id="A0A7W7LDZ4"/>
<evidence type="ECO:0000313" key="1">
    <source>
        <dbReference type="EMBL" id="MBB4887881.1"/>
    </source>
</evidence>
<accession>A0A7W7LDZ4</accession>
<comment type="caution">
    <text evidence="1">The sequence shown here is derived from an EMBL/GenBank/DDBJ whole genome shotgun (WGS) entry which is preliminary data.</text>
</comment>
<organism evidence="1 2">
    <name type="scientific">Streptomyces netropsis</name>
    <name type="common">Streptoverticillium netropsis</name>
    <dbReference type="NCBI Taxonomy" id="55404"/>
    <lineage>
        <taxon>Bacteria</taxon>
        <taxon>Bacillati</taxon>
        <taxon>Actinomycetota</taxon>
        <taxon>Actinomycetes</taxon>
        <taxon>Kitasatosporales</taxon>
        <taxon>Streptomycetaceae</taxon>
        <taxon>Streptomyces</taxon>
    </lineage>
</organism>
<evidence type="ECO:0000313" key="2">
    <source>
        <dbReference type="Proteomes" id="UP000556436"/>
    </source>
</evidence>
<dbReference type="RefSeq" id="WP_184735110.1">
    <property type="nucleotide sequence ID" value="NZ_BMRW01000027.1"/>
</dbReference>
<keyword evidence="2" id="KW-1185">Reference proteome</keyword>
<proteinExistence type="predicted"/>
<sequence length="56" mass="6071">MSVFTLLDLRADTVILLHDWGWRAVGDGRVLERQEREGRGGADRCVIAVGCATDGG</sequence>